<evidence type="ECO:0000256" key="4">
    <source>
        <dbReference type="ARBA" id="ARBA00022490"/>
    </source>
</evidence>
<keyword evidence="5" id="KW-0206">Cytoskeleton</keyword>
<organism evidence="6">
    <name type="scientific">Trypanosoma congolense (strain IL3000)</name>
    <dbReference type="NCBI Taxonomy" id="1068625"/>
    <lineage>
        <taxon>Eukaryota</taxon>
        <taxon>Discoba</taxon>
        <taxon>Euglenozoa</taxon>
        <taxon>Kinetoplastea</taxon>
        <taxon>Metakinetoplastina</taxon>
        <taxon>Trypanosomatida</taxon>
        <taxon>Trypanosomatidae</taxon>
        <taxon>Trypanosoma</taxon>
        <taxon>Nannomonas</taxon>
    </lineage>
</organism>
<evidence type="ECO:0000256" key="3">
    <source>
        <dbReference type="ARBA" id="ARBA00016840"/>
    </source>
</evidence>
<evidence type="ECO:0000256" key="1">
    <source>
        <dbReference type="ARBA" id="ARBA00004245"/>
    </source>
</evidence>
<reference evidence="6" key="1">
    <citation type="journal article" date="2012" name="Proc. Natl. Acad. Sci. U.S.A.">
        <title>Antigenic diversity is generated by distinct evolutionary mechanisms in African trypanosome species.</title>
        <authorList>
            <person name="Jackson A.P."/>
            <person name="Berry A."/>
            <person name="Aslett M."/>
            <person name="Allison H.C."/>
            <person name="Burton P."/>
            <person name="Vavrova-Anderson J."/>
            <person name="Brown R."/>
            <person name="Browne H."/>
            <person name="Corton N."/>
            <person name="Hauser H."/>
            <person name="Gamble J."/>
            <person name="Gilderthorp R."/>
            <person name="Marcello L."/>
            <person name="McQuillan J."/>
            <person name="Otto T.D."/>
            <person name="Quail M.A."/>
            <person name="Sanders M.J."/>
            <person name="van Tonder A."/>
            <person name="Ginger M.L."/>
            <person name="Field M.C."/>
            <person name="Barry J.D."/>
            <person name="Hertz-Fowler C."/>
            <person name="Berriman M."/>
        </authorList>
    </citation>
    <scope>NUCLEOTIDE SEQUENCE</scope>
    <source>
        <strain evidence="6">IL3000</strain>
    </source>
</reference>
<comment type="similarity">
    <text evidence="2">Belongs to the KIF-binding protein family.</text>
</comment>
<dbReference type="VEuPathDB" id="TriTrypDB:TcIL3000_3_1330"/>
<gene>
    <name evidence="6" type="ORF">TCIL3000_3_1330</name>
</gene>
<keyword evidence="4" id="KW-0963">Cytoplasm</keyword>
<evidence type="ECO:0000256" key="2">
    <source>
        <dbReference type="ARBA" id="ARBA00010305"/>
    </source>
</evidence>
<accession>G0UK01</accession>
<proteinExistence type="inferred from homology"/>
<protein>
    <recommendedName>
        <fullName evidence="3">KIF-binding protein</fullName>
    </recommendedName>
</protein>
<sequence>MATLQSASLMRIVAILEVYNPLLFSCLPLFPYTQKDIVGQQLGVDCPCKMDTSAFMVSYDAIVSLSGEEGPRHNVLEPKFTARAQMKALRESVVNAYKEKPSLVALGQICRCSAFIGLNMLETSEEEEGVKELCKVYTITLSGSKEELVENIEEVPAHPLELILKNETSYVDMAHRFAFATEFLRVHNALGLYLSNRDAAMRMNDAKQVLHVAEKGYNDWNNWFEKLPHGCVLQQVPITENGKLDRENISSDDLERFTVRYEMDTAFTSTLFFLAQVYSASQMTAMASRYCHRTLYNQLLCKMEFSRKDWATNALHLSGFYSSFHDYGKALHCLRAGECVMPKENANEETLGTVAWAYGRFYLHRLHHYADVKEGLAPRAPLPHELEGWWIDFPLDIPVPEPLPAIVTFDDARECFRAANKWFDEALKFFVYDGLCTDHIEIVKDKVRLYEKLIRFEENRERVIAMHQRCVALLEAFPNDLSFKAYPTLVRQLLFDLGSIHQEIIDLRIQQRTDPAAGEKRPTDRKFNELIKSGQLFYTRFCDTWKEPKSGVVPDVLDKDSRVPFFQAIMRLAQLQLKMVFKTPREEYENISQTVDMFRRAVDFASTNSIRDEVCKEVELCQEMLEVLPLKQRDLVRAYNRAG</sequence>
<comment type="subcellular location">
    <subcellularLocation>
        <location evidence="1">Cytoplasm</location>
        <location evidence="1">Cytoskeleton</location>
    </subcellularLocation>
</comment>
<dbReference type="Pfam" id="PF12309">
    <property type="entry name" value="KBP_C"/>
    <property type="match status" value="1"/>
</dbReference>
<dbReference type="PANTHER" id="PTHR46321">
    <property type="entry name" value="KIF1-BINDING PROTEIN"/>
    <property type="match status" value="1"/>
</dbReference>
<dbReference type="AlphaFoldDB" id="G0UK01"/>
<dbReference type="GO" id="GO:0005856">
    <property type="term" value="C:cytoskeleton"/>
    <property type="evidence" value="ECO:0007669"/>
    <property type="project" value="UniProtKB-SubCell"/>
</dbReference>
<dbReference type="InterPro" id="IPR022083">
    <property type="entry name" value="KBP"/>
</dbReference>
<evidence type="ECO:0000313" key="6">
    <source>
        <dbReference type="EMBL" id="CCC89706.1"/>
    </source>
</evidence>
<name>G0UK01_TRYCI</name>
<dbReference type="EMBL" id="HE575316">
    <property type="protein sequence ID" value="CCC89706.1"/>
    <property type="molecule type" value="Genomic_DNA"/>
</dbReference>
<evidence type="ECO:0000256" key="5">
    <source>
        <dbReference type="ARBA" id="ARBA00023212"/>
    </source>
</evidence>
<dbReference type="PANTHER" id="PTHR46321:SF1">
    <property type="entry name" value="KIF-BINDING PROTEIN"/>
    <property type="match status" value="1"/>
</dbReference>